<keyword evidence="3" id="KW-1185">Reference proteome</keyword>
<feature type="compositionally biased region" description="Basic and acidic residues" evidence="1">
    <location>
        <begin position="1"/>
        <end position="21"/>
    </location>
</feature>
<organism evidence="2 3">
    <name type="scientific">Tetracentron sinense</name>
    <name type="common">Spur-leaf</name>
    <dbReference type="NCBI Taxonomy" id="13715"/>
    <lineage>
        <taxon>Eukaryota</taxon>
        <taxon>Viridiplantae</taxon>
        <taxon>Streptophyta</taxon>
        <taxon>Embryophyta</taxon>
        <taxon>Tracheophyta</taxon>
        <taxon>Spermatophyta</taxon>
        <taxon>Magnoliopsida</taxon>
        <taxon>Trochodendrales</taxon>
        <taxon>Trochodendraceae</taxon>
        <taxon>Tetracentron</taxon>
    </lineage>
</organism>
<accession>A0A834Z274</accession>
<dbReference type="Proteomes" id="UP000655225">
    <property type="component" value="Unassembled WGS sequence"/>
</dbReference>
<dbReference type="OrthoDB" id="676141at2759"/>
<feature type="compositionally biased region" description="Low complexity" evidence="1">
    <location>
        <begin position="273"/>
        <end position="286"/>
    </location>
</feature>
<dbReference type="PANTHER" id="PTHR33673:SF3">
    <property type="entry name" value="SUPPRESSOR SRP40-LIKE PROTEIN"/>
    <property type="match status" value="1"/>
</dbReference>
<name>A0A834Z274_TETSI</name>
<reference evidence="2 3" key="1">
    <citation type="submission" date="2020-04" db="EMBL/GenBank/DDBJ databases">
        <title>Plant Genome Project.</title>
        <authorList>
            <person name="Zhang R.-G."/>
        </authorList>
    </citation>
    <scope>NUCLEOTIDE SEQUENCE [LARGE SCALE GENOMIC DNA]</scope>
    <source>
        <strain evidence="2">YNK0</strain>
        <tissue evidence="2">Leaf</tissue>
    </source>
</reference>
<dbReference type="OMA" id="TSCELHH"/>
<dbReference type="PANTHER" id="PTHR33673">
    <property type="entry name" value="SUPPRESSOR SRP40-LIKE PROTEIN"/>
    <property type="match status" value="1"/>
</dbReference>
<comment type="caution">
    <text evidence="2">The sequence shown here is derived from an EMBL/GenBank/DDBJ whole genome shotgun (WGS) entry which is preliminary data.</text>
</comment>
<evidence type="ECO:0000313" key="3">
    <source>
        <dbReference type="Proteomes" id="UP000655225"/>
    </source>
</evidence>
<feature type="compositionally biased region" description="Low complexity" evidence="1">
    <location>
        <begin position="34"/>
        <end position="46"/>
    </location>
</feature>
<dbReference type="AlphaFoldDB" id="A0A834Z274"/>
<dbReference type="EMBL" id="JABCRI010000010">
    <property type="protein sequence ID" value="KAF8399599.1"/>
    <property type="molecule type" value="Genomic_DNA"/>
</dbReference>
<feature type="region of interest" description="Disordered" evidence="1">
    <location>
        <begin position="1"/>
        <end position="56"/>
    </location>
</feature>
<evidence type="ECO:0000313" key="2">
    <source>
        <dbReference type="EMBL" id="KAF8399599.1"/>
    </source>
</evidence>
<evidence type="ECO:0000256" key="1">
    <source>
        <dbReference type="SAM" id="MobiDB-lite"/>
    </source>
</evidence>
<feature type="region of interest" description="Disordered" evidence="1">
    <location>
        <begin position="71"/>
        <end position="90"/>
    </location>
</feature>
<sequence>MESESGRESSNHLKTDPKATVDEGGLTLRKKLISSSSSSSSSSLDSSPEDFFDKYSSPKDIFQVGANEFSKLTTGTPKLDDDAQLASKDGEKVVPCNSSLKSEQNGHGPPGAIQPPEFSGFTPDLSLHNRSAMQSPSIQMMGRPGDSNSYRIPSSVFSRSKSTTPMEWSVASNESLFSIHVGMNSFSRDHVFLMGRSGELGKHGDLTKSGELINFPTSFPLATAAVDTEKKSTGSREGLGVTKVTAETMKEVLRATAEGSSKGKPPIEEVHHSSSISPPSDGSGRSFAFPILTGEGGRSGSGDSELQQSRPQSPTPKVAGTNELLHSPVNQSSASCDSRPSSDHHCLRRARSIWSHLDYNHHLLQRVCSSTAATSAAFPNHDPRSVKISVRFELRSSSLAVAPSLPATTSCELHHFSSADETTTPAAPAHRLAISLSIRPAPFDLFSPLR</sequence>
<protein>
    <submittedName>
        <fullName evidence="2">Uncharacterized protein</fullName>
    </submittedName>
</protein>
<feature type="region of interest" description="Disordered" evidence="1">
    <location>
        <begin position="255"/>
        <end position="322"/>
    </location>
</feature>
<proteinExistence type="predicted"/>
<gene>
    <name evidence="2" type="ORF">HHK36_015468</name>
</gene>